<gene>
    <name evidence="2" type="ordered locus">XNC1_1009</name>
</gene>
<keyword evidence="1" id="KW-0812">Transmembrane</keyword>
<sequence length="85" mass="9973">MCIFSCESKDDEYYAIWLPALVISFITLLLPFLYGARNMSLMYFCFMIIVFPSSYFTLMFRLAKINKLLNIILSWVVFIFSVLTA</sequence>
<reference evidence="2 3" key="1">
    <citation type="journal article" date="2011" name="PLoS ONE">
        <title>The entomopathogenic bacterial endosymbionts xenorhabdus and photorhabdus: convergent lifestyles from divergent genomes.</title>
        <authorList>
            <person name="Chaston J.M."/>
            <person name="Suen G."/>
            <person name="Tucker S.L."/>
            <person name="Andersen A.W."/>
            <person name="Bhasin A."/>
            <person name="Bode E."/>
            <person name="Bode H.B."/>
            <person name="Brachmann A.O."/>
            <person name="Cowles C.E."/>
            <person name="Cowles K.N."/>
            <person name="Darby C."/>
            <person name="de Leon L."/>
            <person name="Drace K."/>
            <person name="Du Z."/>
            <person name="Givaudan A."/>
            <person name="Herbert Tran E.E."/>
            <person name="Jewell K.A."/>
            <person name="Knack J.J."/>
            <person name="Krasomil-Osterfeld K.C."/>
            <person name="Kukor R."/>
            <person name="Lanois A."/>
            <person name="Latreille P."/>
            <person name="Leimgruber N.K."/>
            <person name="Lipke C.M."/>
            <person name="Liu R."/>
            <person name="Lu X."/>
            <person name="Martens E.C."/>
            <person name="Marri P.R."/>
            <person name="Medigue C."/>
            <person name="Menard M.L."/>
            <person name="Miller N.M."/>
            <person name="Morales-Soto N."/>
            <person name="Norton S."/>
            <person name="Ogier J.C."/>
            <person name="Orchard S.S."/>
            <person name="Park D."/>
            <person name="Park Y."/>
            <person name="Qurollo B.A."/>
            <person name="Sugar D.R."/>
            <person name="Richards G.R."/>
            <person name="Rouy Z."/>
            <person name="Slominski B."/>
            <person name="Slominski K."/>
            <person name="Snyder H."/>
            <person name="Tjaden B.C."/>
            <person name="van der Hoeven R."/>
            <person name="Welch R.D."/>
            <person name="Wheeler C."/>
            <person name="Xiang B."/>
            <person name="Barbazuk B."/>
            <person name="Gaudriault S."/>
            <person name="Goodner B."/>
            <person name="Slater S.C."/>
            <person name="Forst S."/>
            <person name="Goldman B.S."/>
            <person name="Goodrich-Blair H."/>
        </authorList>
    </citation>
    <scope>NUCLEOTIDE SEQUENCE [LARGE SCALE GENOMIC DNA]</scope>
    <source>
        <strain evidence="3">ATCC 19061 / DSM 3370 / CCUG 14189 / LMG 1036 / NCIMB 9965 / AN6</strain>
    </source>
</reference>
<dbReference type="EMBL" id="FN667742">
    <property type="protein sequence ID" value="CBJ89080.1"/>
    <property type="molecule type" value="Genomic_DNA"/>
</dbReference>
<organism evidence="2 3">
    <name type="scientific">Xenorhabdus nematophila (strain ATCC 19061 / DSM 3370 / CCUG 14189 / LMG 1036 / NCIMB 9965 / AN6)</name>
    <dbReference type="NCBI Taxonomy" id="406817"/>
    <lineage>
        <taxon>Bacteria</taxon>
        <taxon>Pseudomonadati</taxon>
        <taxon>Pseudomonadota</taxon>
        <taxon>Gammaproteobacteria</taxon>
        <taxon>Enterobacterales</taxon>
        <taxon>Morganellaceae</taxon>
        <taxon>Xenorhabdus</taxon>
    </lineage>
</organism>
<feature type="transmembrane region" description="Helical" evidence="1">
    <location>
        <begin position="41"/>
        <end position="62"/>
    </location>
</feature>
<proteinExistence type="predicted"/>
<evidence type="ECO:0000256" key="1">
    <source>
        <dbReference type="SAM" id="Phobius"/>
    </source>
</evidence>
<feature type="transmembrane region" description="Helical" evidence="1">
    <location>
        <begin position="68"/>
        <end position="84"/>
    </location>
</feature>
<keyword evidence="1" id="KW-0472">Membrane</keyword>
<dbReference type="HOGENOM" id="CLU_2511910_0_0_6"/>
<name>D3VLC1_XENNA</name>
<feature type="transmembrane region" description="Helical" evidence="1">
    <location>
        <begin position="14"/>
        <end position="34"/>
    </location>
</feature>
<keyword evidence="1" id="KW-1133">Transmembrane helix</keyword>
<dbReference type="AlphaFoldDB" id="D3VLC1"/>
<evidence type="ECO:0000313" key="2">
    <source>
        <dbReference type="EMBL" id="CBJ89080.1"/>
    </source>
</evidence>
<evidence type="ECO:0000313" key="3">
    <source>
        <dbReference type="Proteomes" id="UP000008075"/>
    </source>
</evidence>
<dbReference type="KEGG" id="xne:XNC1_1009"/>
<protein>
    <submittedName>
        <fullName evidence="2">Uncharacterized protein</fullName>
    </submittedName>
</protein>
<accession>D3VLC1</accession>
<keyword evidence="3" id="KW-1185">Reference proteome</keyword>
<dbReference type="Proteomes" id="UP000008075">
    <property type="component" value="Chromosome"/>
</dbReference>